<name>A0A5S4GG42_9ACTN</name>
<dbReference type="PANTHER" id="PTHR35596">
    <property type="entry name" value="DUF2263 DOMAIN-CONTAINING PROTEIN"/>
    <property type="match status" value="1"/>
</dbReference>
<dbReference type="PIRSF" id="PIRSF014899">
    <property type="entry name" value="UCP014899"/>
    <property type="match status" value="1"/>
</dbReference>
<evidence type="ECO:0000313" key="2">
    <source>
        <dbReference type="EMBL" id="TMR25150.1"/>
    </source>
</evidence>
<dbReference type="Gene3D" id="3.40.220.10">
    <property type="entry name" value="Leucine Aminopeptidase, subunit E, domain 1"/>
    <property type="match status" value="1"/>
</dbReference>
<dbReference type="SUPFAM" id="SSF52949">
    <property type="entry name" value="Macro domain-like"/>
    <property type="match status" value="1"/>
</dbReference>
<evidence type="ECO:0000259" key="1">
    <source>
        <dbReference type="Pfam" id="PF10021"/>
    </source>
</evidence>
<keyword evidence="3" id="KW-1185">Reference proteome</keyword>
<reference evidence="2 3" key="1">
    <citation type="submission" date="2019-05" db="EMBL/GenBank/DDBJ databases">
        <title>Draft genome sequence of Nonomuraea turkmeniaca DSM 43926.</title>
        <authorList>
            <person name="Saricaoglu S."/>
            <person name="Isik K."/>
        </authorList>
    </citation>
    <scope>NUCLEOTIDE SEQUENCE [LARGE SCALE GENOMIC DNA]</scope>
    <source>
        <strain evidence="2 3">DSM 43926</strain>
    </source>
</reference>
<dbReference type="AlphaFoldDB" id="A0A5S4GG42"/>
<organism evidence="2 3">
    <name type="scientific">Nonomuraea turkmeniaca</name>
    <dbReference type="NCBI Taxonomy" id="103838"/>
    <lineage>
        <taxon>Bacteria</taxon>
        <taxon>Bacillati</taxon>
        <taxon>Actinomycetota</taxon>
        <taxon>Actinomycetes</taxon>
        <taxon>Streptosporangiales</taxon>
        <taxon>Streptosporangiaceae</taxon>
        <taxon>Nonomuraea</taxon>
    </lineage>
</organism>
<dbReference type="Proteomes" id="UP000309128">
    <property type="component" value="Unassembled WGS sequence"/>
</dbReference>
<dbReference type="EMBL" id="VCKY01000004">
    <property type="protein sequence ID" value="TMR25150.1"/>
    <property type="molecule type" value="Genomic_DNA"/>
</dbReference>
<accession>A0A5S4GG42</accession>
<dbReference type="InterPro" id="IPR043472">
    <property type="entry name" value="Macro_dom-like"/>
</dbReference>
<dbReference type="InterPro" id="IPR012664">
    <property type="entry name" value="CHP02452"/>
</dbReference>
<evidence type="ECO:0000313" key="3">
    <source>
        <dbReference type="Proteomes" id="UP000309128"/>
    </source>
</evidence>
<proteinExistence type="predicted"/>
<sequence>MSRRLRGIAAANEQIVADGRYTAADGTLVTVSPALEAAIAGTVSHLADLSVAVPPAVPGQVTSFEVTAEDTLQAARRLHLAGAGRIAALNFASARNPGGGYVNGAKAQEEDLCRHSLLYPCLLQAPDYYAAHRASPDLLYSHRVIWSPDVPVHRGGDGRLLSEPYAVSFLTSAAPNAGQALRHDPGMGERIRRVLHERAERVLAVAAHHGARRLVLGAWGCGVFRNDPREVAEAFHAHLATGGALAGVFERVVFAVWDRAPESANRAAFAERFLES</sequence>
<protein>
    <submittedName>
        <fullName evidence="2">TIGR02452 family protein</fullName>
    </submittedName>
</protein>
<dbReference type="RefSeq" id="WP_138664340.1">
    <property type="nucleotide sequence ID" value="NZ_VCKY01000004.1"/>
</dbReference>
<comment type="caution">
    <text evidence="2">The sequence shown here is derived from an EMBL/GenBank/DDBJ whole genome shotgun (WGS) entry which is preliminary data.</text>
</comment>
<gene>
    <name evidence="2" type="ORF">ETD86_02040</name>
</gene>
<dbReference type="Pfam" id="PF10021">
    <property type="entry name" value="PARG_cat_microb"/>
    <property type="match status" value="1"/>
</dbReference>
<dbReference type="OrthoDB" id="9806181at2"/>
<dbReference type="PANTHER" id="PTHR35596:SF1">
    <property type="entry name" value="MICROBIAL-TYPE PARG CATALYTIC DOMAIN-CONTAINING PROTEIN"/>
    <property type="match status" value="1"/>
</dbReference>
<dbReference type="InterPro" id="IPR019261">
    <property type="entry name" value="PARG_cat_microbial"/>
</dbReference>
<dbReference type="NCBIfam" id="TIGR02452">
    <property type="entry name" value="TIGR02452 family protein"/>
    <property type="match status" value="1"/>
</dbReference>
<feature type="domain" description="Microbial-type PARG catalytic" evidence="1">
    <location>
        <begin position="11"/>
        <end position="154"/>
    </location>
</feature>